<comment type="cofactor">
    <cofactor evidence="2">
        <name>Mn(2+)</name>
        <dbReference type="ChEBI" id="CHEBI:29035"/>
    </cofactor>
</comment>
<gene>
    <name evidence="4" type="ORF">THAOC_35339</name>
</gene>
<comment type="caution">
    <text evidence="4">The sequence shown here is derived from an EMBL/GenBank/DDBJ whole genome shotgun (WGS) entry which is preliminary data.</text>
</comment>
<comment type="catalytic activity">
    <reaction evidence="2">
        <text>O-phospho-L-threonyl-[protein] + H2O = L-threonyl-[protein] + phosphate</text>
        <dbReference type="Rhea" id="RHEA:47004"/>
        <dbReference type="Rhea" id="RHEA-COMP:11060"/>
        <dbReference type="Rhea" id="RHEA-COMP:11605"/>
        <dbReference type="ChEBI" id="CHEBI:15377"/>
        <dbReference type="ChEBI" id="CHEBI:30013"/>
        <dbReference type="ChEBI" id="CHEBI:43474"/>
        <dbReference type="ChEBI" id="CHEBI:61977"/>
        <dbReference type="EC" id="3.1.3.16"/>
    </reaction>
</comment>
<dbReference type="OMA" id="IMWSGGM"/>
<dbReference type="OrthoDB" id="60843at2759"/>
<comment type="similarity">
    <text evidence="2">Belongs to the PP2C family.</text>
</comment>
<keyword evidence="2" id="KW-0904">Protein phosphatase</keyword>
<dbReference type="Pfam" id="PF00571">
    <property type="entry name" value="CBS"/>
    <property type="match status" value="2"/>
</dbReference>
<dbReference type="Gene3D" id="3.10.580.10">
    <property type="entry name" value="CBS-domain"/>
    <property type="match status" value="2"/>
</dbReference>
<proteinExistence type="inferred from homology"/>
<keyword evidence="2" id="KW-0460">Magnesium</keyword>
<dbReference type="EMBL" id="AGNL01048065">
    <property type="protein sequence ID" value="EJK46018.1"/>
    <property type="molecule type" value="Genomic_DNA"/>
</dbReference>
<accession>K0R125</accession>
<dbReference type="PANTHER" id="PTHR12320:SF1">
    <property type="entry name" value="PROTEIN PHOSPHATASE PTC7 HOMOLOG"/>
    <property type="match status" value="1"/>
</dbReference>
<evidence type="ECO:0000313" key="5">
    <source>
        <dbReference type="Proteomes" id="UP000266841"/>
    </source>
</evidence>
<organism evidence="4 5">
    <name type="scientific">Thalassiosira oceanica</name>
    <name type="common">Marine diatom</name>
    <dbReference type="NCBI Taxonomy" id="159749"/>
    <lineage>
        <taxon>Eukaryota</taxon>
        <taxon>Sar</taxon>
        <taxon>Stramenopiles</taxon>
        <taxon>Ochrophyta</taxon>
        <taxon>Bacillariophyta</taxon>
        <taxon>Coscinodiscophyceae</taxon>
        <taxon>Thalassiosirophycidae</taxon>
        <taxon>Thalassiosirales</taxon>
        <taxon>Thalassiosiraceae</taxon>
        <taxon>Thalassiosira</taxon>
    </lineage>
</organism>
<evidence type="ECO:0000256" key="2">
    <source>
        <dbReference type="RuleBase" id="RU366020"/>
    </source>
</evidence>
<dbReference type="InterPro" id="IPR039123">
    <property type="entry name" value="PPTC7"/>
</dbReference>
<feature type="domain" description="CBS" evidence="3">
    <location>
        <begin position="56"/>
        <end position="120"/>
    </location>
</feature>
<dbReference type="PROSITE" id="PS51371">
    <property type="entry name" value="CBS"/>
    <property type="match status" value="1"/>
</dbReference>
<comment type="catalytic activity">
    <reaction evidence="2">
        <text>O-phospho-L-seryl-[protein] + H2O = L-seryl-[protein] + phosphate</text>
        <dbReference type="Rhea" id="RHEA:20629"/>
        <dbReference type="Rhea" id="RHEA-COMP:9863"/>
        <dbReference type="Rhea" id="RHEA-COMP:11604"/>
        <dbReference type="ChEBI" id="CHEBI:15377"/>
        <dbReference type="ChEBI" id="CHEBI:29999"/>
        <dbReference type="ChEBI" id="CHEBI:43474"/>
        <dbReference type="ChEBI" id="CHEBI:83421"/>
        <dbReference type="EC" id="3.1.3.16"/>
    </reaction>
</comment>
<protein>
    <recommendedName>
        <fullName evidence="2">Protein phosphatase</fullName>
        <ecNumber evidence="2">3.1.3.16</ecNumber>
    </recommendedName>
</protein>
<dbReference type="Proteomes" id="UP000266841">
    <property type="component" value="Unassembled WGS sequence"/>
</dbReference>
<dbReference type="PANTHER" id="PTHR12320">
    <property type="entry name" value="PROTEIN PHOSPHATASE 2C"/>
    <property type="match status" value="1"/>
</dbReference>
<dbReference type="InterPro" id="IPR001932">
    <property type="entry name" value="PPM-type_phosphatase-like_dom"/>
</dbReference>
<evidence type="ECO:0000313" key="4">
    <source>
        <dbReference type="EMBL" id="EJK46018.1"/>
    </source>
</evidence>
<keyword evidence="2" id="KW-0378">Hydrolase</keyword>
<dbReference type="SMART" id="SM00332">
    <property type="entry name" value="PP2Cc"/>
    <property type="match status" value="1"/>
</dbReference>
<name>K0R125_THAOC</name>
<dbReference type="Gene3D" id="3.60.40.10">
    <property type="entry name" value="PPM-type phosphatase domain"/>
    <property type="match status" value="1"/>
</dbReference>
<keyword evidence="1" id="KW-0129">CBS domain</keyword>
<keyword evidence="2" id="KW-0464">Manganese</keyword>
<dbReference type="SUPFAM" id="SSF81606">
    <property type="entry name" value="PP2C-like"/>
    <property type="match status" value="1"/>
</dbReference>
<keyword evidence="5" id="KW-1185">Reference proteome</keyword>
<dbReference type="GO" id="GO:0004722">
    <property type="term" value="F:protein serine/threonine phosphatase activity"/>
    <property type="evidence" value="ECO:0007669"/>
    <property type="project" value="UniProtKB-EC"/>
</dbReference>
<dbReference type="EC" id="3.1.3.16" evidence="2"/>
<dbReference type="AlphaFoldDB" id="K0R125"/>
<sequence length="614" mass="68637">MRCLSSAAIEPEINVDSVSLKPSPSIDATKATPLKESPRRKISNVKISEVLKAKHTSHWVEPVLSHDATIREAIVVCIERKLSAMMVVDRSSTAKKREQKCVGMITSRDLLRMLATDIKEGKSPEDILNDRISKQMLPINQVIYGRPDETIGMLISCSWLCQKSIYHVLLWSGMCRAVMAKLGIKCLPILNDGRVEGILTSRDLSDFYFDPKDRGGKKNYLENVSERVGLTADTSMAEPPIFVRQQLAMKHAPLYINVGVEEFPHPFKTANGIGSSRRSDREDFGPLDLSIDSDLSEDAHFATNVNLLDENGNLQNSESPRLCVCASFSALTRIIETIQCYTWEWQTELEAGESTELTQGSSRTNCWQIAKKYFAMLSPCRVTQYRPTNFLRSRTSGRKTRTRLALLLHHSNFLAQLHFSNIGDSGIIVLRHLDSEVSSTLQRNKKTPRLERKSDLRVAFVSQQQLQSFNHPYQLGWTGEETKDKDSSFKKASDSCTSSVHILRGDIIIMATDGLFDNVDIDDVADICLQWERDNGFVNGSRKSKQEASDLSAKSISSLARILCEKARENSLDSTIDSPFALLAKDNDIMWSGGMPDDCTVVAMHVVGSQSHSL</sequence>
<dbReference type="CDD" id="cd02205">
    <property type="entry name" value="CBS_pair_SF"/>
    <property type="match status" value="1"/>
</dbReference>
<dbReference type="GO" id="GO:0046872">
    <property type="term" value="F:metal ion binding"/>
    <property type="evidence" value="ECO:0007669"/>
    <property type="project" value="UniProtKB-UniRule"/>
</dbReference>
<comment type="cofactor">
    <cofactor evidence="2">
        <name>Mg(2+)</name>
        <dbReference type="ChEBI" id="CHEBI:18420"/>
    </cofactor>
</comment>
<evidence type="ECO:0000259" key="3">
    <source>
        <dbReference type="PROSITE" id="PS51371"/>
    </source>
</evidence>
<dbReference type="InterPro" id="IPR000644">
    <property type="entry name" value="CBS_dom"/>
</dbReference>
<dbReference type="InterPro" id="IPR046342">
    <property type="entry name" value="CBS_dom_sf"/>
</dbReference>
<dbReference type="InterPro" id="IPR036457">
    <property type="entry name" value="PPM-type-like_dom_sf"/>
</dbReference>
<dbReference type="eggNOG" id="KOG1379">
    <property type="taxonomic scope" value="Eukaryota"/>
</dbReference>
<keyword evidence="2" id="KW-0479">Metal-binding</keyword>
<dbReference type="SUPFAM" id="SSF54631">
    <property type="entry name" value="CBS-domain pair"/>
    <property type="match status" value="1"/>
</dbReference>
<evidence type="ECO:0000256" key="1">
    <source>
        <dbReference type="PROSITE-ProRule" id="PRU00703"/>
    </source>
</evidence>
<reference evidence="4 5" key="1">
    <citation type="journal article" date="2012" name="Genome Biol.">
        <title>Genome and low-iron response of an oceanic diatom adapted to chronic iron limitation.</title>
        <authorList>
            <person name="Lommer M."/>
            <person name="Specht M."/>
            <person name="Roy A.S."/>
            <person name="Kraemer L."/>
            <person name="Andreson R."/>
            <person name="Gutowska M.A."/>
            <person name="Wolf J."/>
            <person name="Bergner S.V."/>
            <person name="Schilhabel M.B."/>
            <person name="Klostermeier U.C."/>
            <person name="Beiko R.G."/>
            <person name="Rosenstiel P."/>
            <person name="Hippler M."/>
            <person name="Laroche J."/>
        </authorList>
    </citation>
    <scope>NUCLEOTIDE SEQUENCE [LARGE SCALE GENOMIC DNA]</scope>
    <source>
        <strain evidence="4 5">CCMP1005</strain>
    </source>
</reference>